<evidence type="ECO:0000313" key="14">
    <source>
        <dbReference type="EMBL" id="QJE00280.1"/>
    </source>
</evidence>
<dbReference type="SUPFAM" id="SSF74650">
    <property type="entry name" value="Galactose mutarotase-like"/>
    <property type="match status" value="1"/>
</dbReference>
<dbReference type="GO" id="GO:0045490">
    <property type="term" value="P:pectin catabolic process"/>
    <property type="evidence" value="ECO:0007669"/>
    <property type="project" value="TreeGrafter"/>
</dbReference>
<dbReference type="Pfam" id="PF14683">
    <property type="entry name" value="CBM-like"/>
    <property type="match status" value="1"/>
</dbReference>
<dbReference type="InterPro" id="IPR029413">
    <property type="entry name" value="RG-lyase_II"/>
</dbReference>
<comment type="catalytic activity">
    <reaction evidence="1">
        <text>Endotype eliminative cleavage of L-alpha-rhamnopyranosyl-(1-&gt;4)-alpha-D-galactopyranosyluronic acid bonds of rhamnogalacturonan I domains in ramified hairy regions of pectin leaving L-rhamnopyranose at the reducing end and 4-deoxy-4,5-unsaturated D-galactopyranosyluronic acid at the non-reducing end.</text>
        <dbReference type="EC" id="4.2.2.23"/>
    </reaction>
</comment>
<evidence type="ECO:0000256" key="9">
    <source>
        <dbReference type="ARBA" id="ARBA00023316"/>
    </source>
</evidence>
<evidence type="ECO:0000256" key="1">
    <source>
        <dbReference type="ARBA" id="ARBA00001324"/>
    </source>
</evidence>
<dbReference type="InterPro" id="IPR016590">
    <property type="entry name" value="Rhamnogalacturonase_B"/>
</dbReference>
<evidence type="ECO:0000256" key="2">
    <source>
        <dbReference type="ARBA" id="ARBA00004613"/>
    </source>
</evidence>
<feature type="signal peptide" evidence="10">
    <location>
        <begin position="1"/>
        <end position="28"/>
    </location>
</feature>
<dbReference type="Gene3D" id="2.60.120.260">
    <property type="entry name" value="Galactose-binding domain-like"/>
    <property type="match status" value="1"/>
</dbReference>
<dbReference type="InterPro" id="IPR014718">
    <property type="entry name" value="GH-type_carb-bd"/>
</dbReference>
<feature type="domain" description="Rhamnogalacturonan lyase" evidence="13">
    <location>
        <begin position="348"/>
        <end position="420"/>
    </location>
</feature>
<dbReference type="SUPFAM" id="SSF49785">
    <property type="entry name" value="Galactose-binding domain-like"/>
    <property type="match status" value="1"/>
</dbReference>
<dbReference type="Pfam" id="PF09284">
    <property type="entry name" value="RhgB_N"/>
    <property type="match status" value="1"/>
</dbReference>
<evidence type="ECO:0000256" key="8">
    <source>
        <dbReference type="ARBA" id="ARBA00023239"/>
    </source>
</evidence>
<feature type="domain" description="Rhamnogalacturonan lyase" evidence="12">
    <location>
        <begin position="456"/>
        <end position="641"/>
    </location>
</feature>
<comment type="subcellular location">
    <subcellularLocation>
        <location evidence="2">Secreted</location>
    </subcellularLocation>
</comment>
<accession>A0A7Z2ZSJ1</accession>
<comment type="similarity">
    <text evidence="3">Belongs to the polysaccharide lyase 4 family.</text>
</comment>
<evidence type="ECO:0000259" key="11">
    <source>
        <dbReference type="Pfam" id="PF09284"/>
    </source>
</evidence>
<dbReference type="InterPro" id="IPR029411">
    <property type="entry name" value="RG-lyase_III"/>
</dbReference>
<keyword evidence="8" id="KW-0456">Lyase</keyword>
<dbReference type="InterPro" id="IPR013784">
    <property type="entry name" value="Carb-bd-like_fold"/>
</dbReference>
<evidence type="ECO:0000259" key="13">
    <source>
        <dbReference type="Pfam" id="PF14686"/>
    </source>
</evidence>
<dbReference type="InterPro" id="IPR015364">
    <property type="entry name" value="RhgB_N"/>
</dbReference>
<dbReference type="GO" id="GO:0030246">
    <property type="term" value="F:carbohydrate binding"/>
    <property type="evidence" value="ECO:0007669"/>
    <property type="project" value="InterPro"/>
</dbReference>
<keyword evidence="7" id="KW-1015">Disulfide bond</keyword>
<dbReference type="Gene3D" id="2.60.40.1120">
    <property type="entry name" value="Carboxypeptidase-like, regulatory domain"/>
    <property type="match status" value="1"/>
</dbReference>
<evidence type="ECO:0000256" key="5">
    <source>
        <dbReference type="ARBA" id="ARBA00022525"/>
    </source>
</evidence>
<proteinExistence type="inferred from homology"/>
<evidence type="ECO:0000256" key="6">
    <source>
        <dbReference type="ARBA" id="ARBA00022729"/>
    </source>
</evidence>
<protein>
    <recommendedName>
        <fullName evidence="4">rhamnogalacturonan endolyase</fullName>
        <ecNumber evidence="4">4.2.2.23</ecNumber>
    </recommendedName>
</protein>
<name>A0A7Z2ZSJ1_9BURK</name>
<dbReference type="Pfam" id="PF14686">
    <property type="entry name" value="fn3_3"/>
    <property type="match status" value="1"/>
</dbReference>
<evidence type="ECO:0000256" key="7">
    <source>
        <dbReference type="ARBA" id="ARBA00023157"/>
    </source>
</evidence>
<keyword evidence="15" id="KW-1185">Reference proteome</keyword>
<dbReference type="Gene3D" id="2.70.98.10">
    <property type="match status" value="1"/>
</dbReference>
<dbReference type="GO" id="GO:0005576">
    <property type="term" value="C:extracellular region"/>
    <property type="evidence" value="ECO:0007669"/>
    <property type="project" value="UniProtKB-SubCell"/>
</dbReference>
<dbReference type="EMBL" id="CP051685">
    <property type="protein sequence ID" value="QJE00280.1"/>
    <property type="molecule type" value="Genomic_DNA"/>
</dbReference>
<gene>
    <name evidence="14" type="ORF">HH212_09830</name>
</gene>
<evidence type="ECO:0000256" key="10">
    <source>
        <dbReference type="SAM" id="SignalP"/>
    </source>
</evidence>
<dbReference type="KEGG" id="mfy:HH212_09830"/>
<dbReference type="InterPro" id="IPR011013">
    <property type="entry name" value="Gal_mutarotase_sf_dom"/>
</dbReference>
<dbReference type="AlphaFoldDB" id="A0A7Z2ZSJ1"/>
<feature type="chain" id="PRO_5031284859" description="rhamnogalacturonan endolyase" evidence="10">
    <location>
        <begin position="29"/>
        <end position="645"/>
    </location>
</feature>
<dbReference type="RefSeq" id="WP_170202313.1">
    <property type="nucleotide sequence ID" value="NZ_CP051685.1"/>
</dbReference>
<dbReference type="GO" id="GO:0071555">
    <property type="term" value="P:cell wall organization"/>
    <property type="evidence" value="ECO:0007669"/>
    <property type="project" value="UniProtKB-KW"/>
</dbReference>
<evidence type="ECO:0000313" key="15">
    <source>
        <dbReference type="Proteomes" id="UP000502415"/>
    </source>
</evidence>
<dbReference type="GO" id="GO:0102210">
    <property type="term" value="F:rhamnogalacturonan endolyase activity"/>
    <property type="evidence" value="ECO:0007669"/>
    <property type="project" value="UniProtKB-EC"/>
</dbReference>
<feature type="domain" description="Rhamnogalacturonase B N-terminal" evidence="11">
    <location>
        <begin position="41"/>
        <end position="341"/>
    </location>
</feature>
<evidence type="ECO:0000256" key="3">
    <source>
        <dbReference type="ARBA" id="ARBA00010418"/>
    </source>
</evidence>
<dbReference type="PANTHER" id="PTHR36574:SF1">
    <property type="entry name" value="RHAMNOGALACTURONATE LYASE-RELATED"/>
    <property type="match status" value="1"/>
</dbReference>
<dbReference type="CDD" id="cd10317">
    <property type="entry name" value="RGL4_C"/>
    <property type="match status" value="1"/>
</dbReference>
<keyword evidence="6 10" id="KW-0732">Signal</keyword>
<reference evidence="14 15" key="1">
    <citation type="submission" date="2020-04" db="EMBL/GenBank/DDBJ databases">
        <title>Genome sequencing of novel species.</title>
        <authorList>
            <person name="Heo J."/>
            <person name="Kim S.-J."/>
            <person name="Kim J.-S."/>
            <person name="Hong S.-B."/>
            <person name="Kwon S.-W."/>
        </authorList>
    </citation>
    <scope>NUCLEOTIDE SEQUENCE [LARGE SCALE GENOMIC DNA]</scope>
    <source>
        <strain evidence="14 15">GN2-R2</strain>
    </source>
</reference>
<dbReference type="Proteomes" id="UP000502415">
    <property type="component" value="Chromosome"/>
</dbReference>
<keyword evidence="5" id="KW-0964">Secreted</keyword>
<dbReference type="SUPFAM" id="SSF49452">
    <property type="entry name" value="Starch-binding domain-like"/>
    <property type="match status" value="1"/>
</dbReference>
<keyword evidence="9" id="KW-0961">Cell wall biogenesis/degradation</keyword>
<evidence type="ECO:0000256" key="4">
    <source>
        <dbReference type="ARBA" id="ARBA00012437"/>
    </source>
</evidence>
<dbReference type="PANTHER" id="PTHR36574">
    <property type="entry name" value="RHAMNOGALACTURONATE LYASE-RELATED"/>
    <property type="match status" value="1"/>
</dbReference>
<organism evidence="14 15">
    <name type="scientific">Massilia forsythiae</name>
    <dbReference type="NCBI Taxonomy" id="2728020"/>
    <lineage>
        <taxon>Bacteria</taxon>
        <taxon>Pseudomonadati</taxon>
        <taxon>Pseudomonadota</taxon>
        <taxon>Betaproteobacteria</taxon>
        <taxon>Burkholderiales</taxon>
        <taxon>Oxalobacteraceae</taxon>
        <taxon>Telluria group</taxon>
        <taxon>Massilia</taxon>
    </lineage>
</organism>
<evidence type="ECO:0000259" key="12">
    <source>
        <dbReference type="Pfam" id="PF14683"/>
    </source>
</evidence>
<dbReference type="EC" id="4.2.2.23" evidence="4"/>
<sequence length="645" mass="67608">MKTPRYKALAHGCALFALCAAASVDAQAAFSITTTTGTVGGVANQPTFYTIDTDAGLVFTIRAYDNGSSTQSAGDISSLRYNGVEYADQARGTQLNSGADYLYSGVSAVGVTAEAVNANGVPTPASSANNGVVAASDYIKVTITSDGGASGKLTHYYMAKRGDPKIYMGTYFTGEPNTLNLVRFIARVPIGVLPSGTAAGTPGGAFPNGTWPDDLRGTSGAIESGDVFGITSGALAGETRSKHYSNMRLKDWNYIGGTGPGIGMWIVRDNNEGGSGGPFYRSLLNQITSTNNEITYIVNYGEGQTEGFRLNRLNGYTIAFTNGAAPAPVDTAWFAKMNLLGYVAPSGRGAVFVPAIYGRNAAFNYTVGLANATAQYWGDAAANDGNATVAGVIPGDYTMTVYKNELAVATSQVTVTPGTTNIVPALTIGADPLNPADDPRGKWHLAKGDPSLTTALFRIGEWDGTPTEFLNGDKLTRMHPQDVRMADWWGSATAANPYVVGDSKPGLHMPAYQWKGLTSAPPGPIVVNFTLKPSQVSTASTYRFRIGVTTAQAGGRPQISVNGWTSGYVGSQSGDVFPPAQPSTRTMTVGTYRARNVVYDYTIPASALVAGANTLKINVVSGSTSTSKWLTPAYSFDAMDLIKTP</sequence>
<dbReference type="InterPro" id="IPR008979">
    <property type="entry name" value="Galactose-bd-like_sf"/>
</dbReference>